<dbReference type="InterPro" id="IPR042097">
    <property type="entry name" value="Aminopeptidase_N-like_N_sf"/>
</dbReference>
<feature type="domain" description="Aminopeptidase N-like N-terminal" evidence="16">
    <location>
        <begin position="70"/>
        <end position="242"/>
    </location>
</feature>
<dbReference type="InterPro" id="IPR050344">
    <property type="entry name" value="Peptidase_M1_aminopeptidases"/>
</dbReference>
<feature type="chain" id="PRO_5039236360" description="Aminopeptidase N" evidence="14">
    <location>
        <begin position="24"/>
        <end position="486"/>
    </location>
</feature>
<dbReference type="PANTHER" id="PTHR11533:SF297">
    <property type="entry name" value="AMINOPEPTIDASE N"/>
    <property type="match status" value="1"/>
</dbReference>
<dbReference type="GO" id="GO:0008237">
    <property type="term" value="F:metallopeptidase activity"/>
    <property type="evidence" value="ECO:0007669"/>
    <property type="project" value="UniProtKB-KW"/>
</dbReference>
<dbReference type="OrthoDB" id="100605at2"/>
<dbReference type="GO" id="GO:0016285">
    <property type="term" value="F:alanyl aminopeptidase activity"/>
    <property type="evidence" value="ECO:0007669"/>
    <property type="project" value="UniProtKB-EC"/>
</dbReference>
<evidence type="ECO:0000256" key="4">
    <source>
        <dbReference type="ARBA" id="ARBA00012564"/>
    </source>
</evidence>
<proteinExistence type="inferred from homology"/>
<sequence length="486" mass="52876">MTPRVRGVLVGAVSLAVMLTGCASESAPLVQSDEDDVAVDPNSGDLSAGESDPVTDPFYPEFGNADIDVLHYDLDLSYEPSNQVLTGTATLTIRPVVDAAEVAVDLAKPLMVSKVTVDDVEATFQHEQYDLVIDTAVTADQPVVARIEYSGVPQTVPAPAKRGDMSMGIGASTNAVTGALWSFQEPFGALTWYPVNDHPSDEALYDIAITVPDGYSGVASGKFVGQEGDTFHWTSSDPVASYVTTIAVDQYELTELTGPNGLPITLWTLPEYSEFMPVLERMPDMIEWLESRYGPYPFDSAGVVLVGGESAMETQEMITFSGDFINLPGVDADYVAGVVVHELAHQWFGNAVSPRDWSNLWLNEGAATYIEQMWNVDNGYTTESSVVSGWERDDEYLRMAYGPPGAADPDAFASSNSYVCPALMLHRMRDLLGGADKVDELLAAWVVEFDNRSVERDDFVAFVNEYTGTDHTAFIDEWLDSETTPE</sequence>
<evidence type="ECO:0000256" key="8">
    <source>
        <dbReference type="ARBA" id="ARBA00022801"/>
    </source>
</evidence>
<keyword evidence="7" id="KW-0479">Metal-binding</keyword>
<comment type="cofactor">
    <cofactor evidence="2">
        <name>Zn(2+)</name>
        <dbReference type="ChEBI" id="CHEBI:29105"/>
    </cofactor>
</comment>
<feature type="region of interest" description="Disordered" evidence="13">
    <location>
        <begin position="30"/>
        <end position="55"/>
    </location>
</feature>
<dbReference type="GO" id="GO:0008270">
    <property type="term" value="F:zinc ion binding"/>
    <property type="evidence" value="ECO:0007669"/>
    <property type="project" value="InterPro"/>
</dbReference>
<keyword evidence="10" id="KW-0482">Metalloprotease</keyword>
<feature type="domain" description="Peptidase M1 membrane alanine aminopeptidase" evidence="15">
    <location>
        <begin position="280"/>
        <end position="478"/>
    </location>
</feature>
<evidence type="ECO:0000256" key="3">
    <source>
        <dbReference type="ARBA" id="ARBA00010136"/>
    </source>
</evidence>
<evidence type="ECO:0000256" key="11">
    <source>
        <dbReference type="ARBA" id="ARBA00029811"/>
    </source>
</evidence>
<dbReference type="InterPro" id="IPR001930">
    <property type="entry name" value="Peptidase_M1"/>
</dbReference>
<dbReference type="InParanoid" id="A0A543ASL7"/>
<dbReference type="EC" id="3.4.11.2" evidence="4"/>
<dbReference type="InterPro" id="IPR045357">
    <property type="entry name" value="Aminopeptidase_N-like_N"/>
</dbReference>
<evidence type="ECO:0000313" key="17">
    <source>
        <dbReference type="EMBL" id="TQL75568.1"/>
    </source>
</evidence>
<comment type="similarity">
    <text evidence="3">Belongs to the peptidase M1 family.</text>
</comment>
<evidence type="ECO:0000259" key="16">
    <source>
        <dbReference type="Pfam" id="PF17900"/>
    </source>
</evidence>
<dbReference type="Proteomes" id="UP000317043">
    <property type="component" value="Unassembled WGS sequence"/>
</dbReference>
<dbReference type="PANTHER" id="PTHR11533">
    <property type="entry name" value="PROTEASE M1 ZINC METALLOPROTEASE"/>
    <property type="match status" value="1"/>
</dbReference>
<evidence type="ECO:0000259" key="15">
    <source>
        <dbReference type="Pfam" id="PF01433"/>
    </source>
</evidence>
<evidence type="ECO:0000256" key="6">
    <source>
        <dbReference type="ARBA" id="ARBA00022670"/>
    </source>
</evidence>
<keyword evidence="14" id="KW-0732">Signal</keyword>
<evidence type="ECO:0000256" key="10">
    <source>
        <dbReference type="ARBA" id="ARBA00023049"/>
    </source>
</evidence>
<dbReference type="Pfam" id="PF17900">
    <property type="entry name" value="Peptidase_M1_N"/>
    <property type="match status" value="1"/>
</dbReference>
<evidence type="ECO:0000256" key="14">
    <source>
        <dbReference type="SAM" id="SignalP"/>
    </source>
</evidence>
<protein>
    <recommendedName>
        <fullName evidence="5">Aminopeptidase N</fullName>
        <ecNumber evidence="4">3.4.11.2</ecNumber>
    </recommendedName>
    <alternativeName>
        <fullName evidence="11">Alanine aminopeptidase</fullName>
    </alternativeName>
    <alternativeName>
        <fullName evidence="12">Lysyl aminopeptidase</fullName>
    </alternativeName>
</protein>
<comment type="catalytic activity">
    <reaction evidence="1">
        <text>Release of an N-terminal amino acid, Xaa-|-Yaa- from a peptide, amide or arylamide. Xaa is preferably Ala, but may be most amino acids including Pro (slow action). When a terminal hydrophobic residue is followed by a prolyl residue, the two may be released as an intact Xaa-Pro dipeptide.</text>
        <dbReference type="EC" id="3.4.11.2"/>
    </reaction>
</comment>
<dbReference type="InterPro" id="IPR014782">
    <property type="entry name" value="Peptidase_M1_dom"/>
</dbReference>
<dbReference type="SUPFAM" id="SSF55486">
    <property type="entry name" value="Metalloproteases ('zincins'), catalytic domain"/>
    <property type="match status" value="1"/>
</dbReference>
<evidence type="ECO:0000256" key="9">
    <source>
        <dbReference type="ARBA" id="ARBA00022833"/>
    </source>
</evidence>
<evidence type="ECO:0000256" key="13">
    <source>
        <dbReference type="SAM" id="MobiDB-lite"/>
    </source>
</evidence>
<accession>A0A543ASL7</accession>
<name>A0A543ASL7_9ACTN</name>
<evidence type="ECO:0000256" key="1">
    <source>
        <dbReference type="ARBA" id="ARBA00000098"/>
    </source>
</evidence>
<dbReference type="Gene3D" id="1.10.390.10">
    <property type="entry name" value="Neutral Protease Domain 2"/>
    <property type="match status" value="1"/>
</dbReference>
<evidence type="ECO:0000256" key="5">
    <source>
        <dbReference type="ARBA" id="ARBA00015611"/>
    </source>
</evidence>
<gene>
    <name evidence="17" type="ORF">FB566_1075</name>
</gene>
<feature type="signal peptide" evidence="14">
    <location>
        <begin position="1"/>
        <end position="23"/>
    </location>
</feature>
<dbReference type="PRINTS" id="PR00756">
    <property type="entry name" value="ALADIPTASE"/>
</dbReference>
<evidence type="ECO:0000313" key="18">
    <source>
        <dbReference type="Proteomes" id="UP000317043"/>
    </source>
</evidence>
<keyword evidence="8" id="KW-0378">Hydrolase</keyword>
<evidence type="ECO:0000256" key="12">
    <source>
        <dbReference type="ARBA" id="ARBA00031533"/>
    </source>
</evidence>
<dbReference type="AlphaFoldDB" id="A0A543ASL7"/>
<reference evidence="17 18" key="1">
    <citation type="submission" date="2019-06" db="EMBL/GenBank/DDBJ databases">
        <title>Sequencing the genomes of 1000 actinobacteria strains.</title>
        <authorList>
            <person name="Klenk H.-P."/>
        </authorList>
    </citation>
    <scope>NUCLEOTIDE SEQUENCE [LARGE SCALE GENOMIC DNA]</scope>
    <source>
        <strain evidence="17 18">DSM 45928</strain>
    </source>
</reference>
<dbReference type="RefSeq" id="WP_142035625.1">
    <property type="nucleotide sequence ID" value="NZ_JBHTGS010000001.1"/>
</dbReference>
<dbReference type="InterPro" id="IPR027268">
    <property type="entry name" value="Peptidase_M4/M1_CTD_sf"/>
</dbReference>
<evidence type="ECO:0000256" key="2">
    <source>
        <dbReference type="ARBA" id="ARBA00001947"/>
    </source>
</evidence>
<keyword evidence="18" id="KW-1185">Reference proteome</keyword>
<dbReference type="GO" id="GO:0006508">
    <property type="term" value="P:proteolysis"/>
    <property type="evidence" value="ECO:0007669"/>
    <property type="project" value="UniProtKB-KW"/>
</dbReference>
<dbReference type="PROSITE" id="PS51257">
    <property type="entry name" value="PROKAR_LIPOPROTEIN"/>
    <property type="match status" value="1"/>
</dbReference>
<keyword evidence="9" id="KW-0862">Zinc</keyword>
<dbReference type="EMBL" id="VFOW01000001">
    <property type="protein sequence ID" value="TQL75568.1"/>
    <property type="molecule type" value="Genomic_DNA"/>
</dbReference>
<dbReference type="SUPFAM" id="SSF63737">
    <property type="entry name" value="Leukotriene A4 hydrolase N-terminal domain"/>
    <property type="match status" value="1"/>
</dbReference>
<organism evidence="17 18">
    <name type="scientific">Stackebrandtia endophytica</name>
    <dbReference type="NCBI Taxonomy" id="1496996"/>
    <lineage>
        <taxon>Bacteria</taxon>
        <taxon>Bacillati</taxon>
        <taxon>Actinomycetota</taxon>
        <taxon>Actinomycetes</taxon>
        <taxon>Glycomycetales</taxon>
        <taxon>Glycomycetaceae</taxon>
        <taxon>Stackebrandtia</taxon>
    </lineage>
</organism>
<dbReference type="Gene3D" id="2.60.40.1730">
    <property type="entry name" value="tricorn interacting facor f3 domain"/>
    <property type="match status" value="1"/>
</dbReference>
<dbReference type="CDD" id="cd09603">
    <property type="entry name" value="M1_APN_like"/>
    <property type="match status" value="1"/>
</dbReference>
<keyword evidence="6" id="KW-0645">Protease</keyword>
<evidence type="ECO:0000256" key="7">
    <source>
        <dbReference type="ARBA" id="ARBA00022723"/>
    </source>
</evidence>
<comment type="caution">
    <text evidence="17">The sequence shown here is derived from an EMBL/GenBank/DDBJ whole genome shotgun (WGS) entry which is preliminary data.</text>
</comment>
<dbReference type="Pfam" id="PF01433">
    <property type="entry name" value="Peptidase_M1"/>
    <property type="match status" value="1"/>
</dbReference>